<dbReference type="NCBIfam" id="TIGR00357">
    <property type="entry name" value="peptide-methionine (R)-S-oxide reductase MsrB"/>
    <property type="match status" value="1"/>
</dbReference>
<dbReference type="EC" id="1.8.4.12" evidence="4"/>
<keyword evidence="8" id="KW-1185">Reference proteome</keyword>
<keyword evidence="4" id="KW-0479">Metal-binding</keyword>
<sequence>MKEDEKTLAEPSTSESPTDSYWKEKLTPEQYEICRCGGTERAFTGKYWDLKTPGIYSCACCQAPLFSSSEKYDSGSGWPSYWQPINKEAVIEKVDNTHGMVRTEVLCAACHSHLGHVFNDGPQPTGLRFCINSASLDFKEC</sequence>
<dbReference type="Pfam" id="PF01641">
    <property type="entry name" value="SelR"/>
    <property type="match status" value="1"/>
</dbReference>
<comment type="catalytic activity">
    <reaction evidence="3 4">
        <text>L-methionyl-[protein] + [thioredoxin]-disulfide + H2O = L-methionyl-(R)-S-oxide-[protein] + [thioredoxin]-dithiol</text>
        <dbReference type="Rhea" id="RHEA:24164"/>
        <dbReference type="Rhea" id="RHEA-COMP:10698"/>
        <dbReference type="Rhea" id="RHEA-COMP:10700"/>
        <dbReference type="Rhea" id="RHEA-COMP:12313"/>
        <dbReference type="Rhea" id="RHEA-COMP:12314"/>
        <dbReference type="ChEBI" id="CHEBI:15377"/>
        <dbReference type="ChEBI" id="CHEBI:16044"/>
        <dbReference type="ChEBI" id="CHEBI:29950"/>
        <dbReference type="ChEBI" id="CHEBI:45764"/>
        <dbReference type="ChEBI" id="CHEBI:50058"/>
        <dbReference type="EC" id="1.8.4.12"/>
    </reaction>
</comment>
<evidence type="ECO:0000256" key="5">
    <source>
        <dbReference type="SAM" id="MobiDB-lite"/>
    </source>
</evidence>
<comment type="cofactor">
    <cofactor evidence="4">
        <name>Zn(2+)</name>
        <dbReference type="ChEBI" id="CHEBI:29105"/>
    </cofactor>
    <text evidence="4">Binds 1 zinc ion per subunit. The zinc ion is important for the structural integrity of the protein.</text>
</comment>
<evidence type="ECO:0000256" key="4">
    <source>
        <dbReference type="HAMAP-Rule" id="MF_01400"/>
    </source>
</evidence>
<proteinExistence type="inferred from homology"/>
<name>A0ABY8CA08_9GAMM</name>
<reference evidence="7 8" key="1">
    <citation type="submission" date="2022-06" db="EMBL/GenBank/DDBJ databases">
        <title>Thiomicrohabdus sp. nov, an obligately chemolithoautotrophic, sulfur-oxidizing bacterium isolated from beach of Guanyin Mountain. Amoy.</title>
        <authorList>
            <person name="Zhu H."/>
        </authorList>
    </citation>
    <scope>NUCLEOTIDE SEQUENCE [LARGE SCALE GENOMIC DNA]</scope>
    <source>
        <strain evidence="7 8">XGS-01</strain>
    </source>
</reference>
<feature type="active site" description="Nucleophile" evidence="4">
    <location>
        <position position="130"/>
    </location>
</feature>
<feature type="binding site" evidence="4">
    <location>
        <position position="61"/>
    </location>
    <ligand>
        <name>Zn(2+)</name>
        <dbReference type="ChEBI" id="CHEBI:29105"/>
    </ligand>
</feature>
<evidence type="ECO:0000313" key="8">
    <source>
        <dbReference type="Proteomes" id="UP001222275"/>
    </source>
</evidence>
<dbReference type="PANTHER" id="PTHR10173">
    <property type="entry name" value="METHIONINE SULFOXIDE REDUCTASE"/>
    <property type="match status" value="1"/>
</dbReference>
<dbReference type="GO" id="GO:0033743">
    <property type="term" value="F:peptide-methionine (R)-S-oxide reductase activity"/>
    <property type="evidence" value="ECO:0007669"/>
    <property type="project" value="UniProtKB-EC"/>
</dbReference>
<dbReference type="SUPFAM" id="SSF51316">
    <property type="entry name" value="Mss4-like"/>
    <property type="match status" value="1"/>
</dbReference>
<evidence type="ECO:0000259" key="6">
    <source>
        <dbReference type="PROSITE" id="PS51790"/>
    </source>
</evidence>
<dbReference type="HAMAP" id="MF_01400">
    <property type="entry name" value="MsrB"/>
    <property type="match status" value="1"/>
</dbReference>
<feature type="domain" description="MsrB" evidence="6">
    <location>
        <begin position="19"/>
        <end position="141"/>
    </location>
</feature>
<dbReference type="InterPro" id="IPR002579">
    <property type="entry name" value="Met_Sox_Rdtase_MsrB_dom"/>
</dbReference>
<dbReference type="InterPro" id="IPR028427">
    <property type="entry name" value="Met_Sox_Rdtase_MsrB"/>
</dbReference>
<dbReference type="EMBL" id="CP102381">
    <property type="protein sequence ID" value="WEJ62804.1"/>
    <property type="molecule type" value="Genomic_DNA"/>
</dbReference>
<feature type="binding site" evidence="4">
    <location>
        <position position="58"/>
    </location>
    <ligand>
        <name>Zn(2+)</name>
        <dbReference type="ChEBI" id="CHEBI:29105"/>
    </ligand>
</feature>
<evidence type="ECO:0000256" key="2">
    <source>
        <dbReference type="ARBA" id="ARBA00023002"/>
    </source>
</evidence>
<dbReference type="RefSeq" id="WP_275595060.1">
    <property type="nucleotide sequence ID" value="NZ_CP102381.1"/>
</dbReference>
<dbReference type="InterPro" id="IPR011057">
    <property type="entry name" value="Mss4-like_sf"/>
</dbReference>
<protein>
    <recommendedName>
        <fullName evidence="4">Peptide methionine sulfoxide reductase MsrB</fullName>
        <ecNumber evidence="4">1.8.4.12</ecNumber>
    </recommendedName>
    <alternativeName>
        <fullName evidence="4">Peptide-methionine (R)-S-oxide reductase</fullName>
    </alternativeName>
</protein>
<organism evidence="7 8">
    <name type="scientific">Thiomicrorhabdus lithotrophica</name>
    <dbReference type="NCBI Taxonomy" id="2949997"/>
    <lineage>
        <taxon>Bacteria</taxon>
        <taxon>Pseudomonadati</taxon>
        <taxon>Pseudomonadota</taxon>
        <taxon>Gammaproteobacteria</taxon>
        <taxon>Thiotrichales</taxon>
        <taxon>Piscirickettsiaceae</taxon>
        <taxon>Thiomicrorhabdus</taxon>
    </lineage>
</organism>
<dbReference type="Gene3D" id="2.170.150.20">
    <property type="entry name" value="Peptide methionine sulfoxide reductase"/>
    <property type="match status" value="1"/>
</dbReference>
<dbReference type="PROSITE" id="PS51790">
    <property type="entry name" value="MSRB"/>
    <property type="match status" value="1"/>
</dbReference>
<accession>A0ABY8CA08</accession>
<feature type="compositionally biased region" description="Polar residues" evidence="5">
    <location>
        <begin position="10"/>
        <end position="19"/>
    </location>
</feature>
<dbReference type="Proteomes" id="UP001222275">
    <property type="component" value="Chromosome"/>
</dbReference>
<evidence type="ECO:0000256" key="3">
    <source>
        <dbReference type="ARBA" id="ARBA00048488"/>
    </source>
</evidence>
<feature type="binding site" evidence="4">
    <location>
        <position position="107"/>
    </location>
    <ligand>
        <name>Zn(2+)</name>
        <dbReference type="ChEBI" id="CHEBI:29105"/>
    </ligand>
</feature>
<feature type="region of interest" description="Disordered" evidence="5">
    <location>
        <begin position="1"/>
        <end position="21"/>
    </location>
</feature>
<evidence type="ECO:0000313" key="7">
    <source>
        <dbReference type="EMBL" id="WEJ62804.1"/>
    </source>
</evidence>
<feature type="binding site" evidence="4">
    <location>
        <position position="110"/>
    </location>
    <ligand>
        <name>Zn(2+)</name>
        <dbReference type="ChEBI" id="CHEBI:29105"/>
    </ligand>
</feature>
<evidence type="ECO:0000256" key="1">
    <source>
        <dbReference type="ARBA" id="ARBA00007174"/>
    </source>
</evidence>
<comment type="similarity">
    <text evidence="1 4">Belongs to the MsrB Met sulfoxide reductase family.</text>
</comment>
<gene>
    <name evidence="4 7" type="primary">msrB</name>
    <name evidence="7" type="ORF">NR989_00735</name>
</gene>
<dbReference type="PANTHER" id="PTHR10173:SF52">
    <property type="entry name" value="METHIONINE-R-SULFOXIDE REDUCTASE B1"/>
    <property type="match status" value="1"/>
</dbReference>
<keyword evidence="2 4" id="KW-0560">Oxidoreductase</keyword>
<keyword evidence="4" id="KW-0862">Zinc</keyword>